<keyword evidence="1" id="KW-0645">Protease</keyword>
<proteinExistence type="predicted"/>
<dbReference type="Gene3D" id="3.40.140.10">
    <property type="entry name" value="Cytidine Deaminase, domain 2"/>
    <property type="match status" value="1"/>
</dbReference>
<dbReference type="OrthoDB" id="9804482at2"/>
<reference evidence="7 8" key="1">
    <citation type="submission" date="2016-03" db="EMBL/GenBank/DDBJ databases">
        <title>Complete genome sequence of Pedobacter cryoconitis PAMC 27485.</title>
        <authorList>
            <person name="Lee J."/>
            <person name="Kim O.-S."/>
        </authorList>
    </citation>
    <scope>NUCLEOTIDE SEQUENCE [LARGE SCALE GENOMIC DNA]</scope>
    <source>
        <strain evidence="7 8">PAMC 27485</strain>
    </source>
</reference>
<evidence type="ECO:0000256" key="4">
    <source>
        <dbReference type="ARBA" id="ARBA00022833"/>
    </source>
</evidence>
<name>A0A127VK79_9SPHI</name>
<evidence type="ECO:0000313" key="7">
    <source>
        <dbReference type="EMBL" id="AMQ01713.1"/>
    </source>
</evidence>
<evidence type="ECO:0000259" key="6">
    <source>
        <dbReference type="PROSITE" id="PS50249"/>
    </source>
</evidence>
<dbReference type="GO" id="GO:0006508">
    <property type="term" value="P:proteolysis"/>
    <property type="evidence" value="ECO:0007669"/>
    <property type="project" value="UniProtKB-KW"/>
</dbReference>
<dbReference type="PROSITE" id="PS01302">
    <property type="entry name" value="UPF0758"/>
    <property type="match status" value="1"/>
</dbReference>
<dbReference type="PATRIC" id="fig|188932.3.peg.5071"/>
<evidence type="ECO:0000256" key="2">
    <source>
        <dbReference type="ARBA" id="ARBA00022723"/>
    </source>
</evidence>
<organism evidence="7 8">
    <name type="scientific">Pedobacter cryoconitis</name>
    <dbReference type="NCBI Taxonomy" id="188932"/>
    <lineage>
        <taxon>Bacteria</taxon>
        <taxon>Pseudomonadati</taxon>
        <taxon>Bacteroidota</taxon>
        <taxon>Sphingobacteriia</taxon>
        <taxon>Sphingobacteriales</taxon>
        <taxon>Sphingobacteriaceae</taxon>
        <taxon>Pedobacter</taxon>
    </lineage>
</organism>
<dbReference type="RefSeq" id="WP_068406343.1">
    <property type="nucleotide sequence ID" value="NZ_CP014504.1"/>
</dbReference>
<keyword evidence="2" id="KW-0479">Metal-binding</keyword>
<feature type="domain" description="MPN" evidence="6">
    <location>
        <begin position="28"/>
        <end position="153"/>
    </location>
</feature>
<dbReference type="Proteomes" id="UP000071561">
    <property type="component" value="Chromosome"/>
</dbReference>
<dbReference type="InterPro" id="IPR020891">
    <property type="entry name" value="UPF0758_CS"/>
</dbReference>
<keyword evidence="4" id="KW-0862">Zinc</keyword>
<dbReference type="Pfam" id="PF04002">
    <property type="entry name" value="RadC"/>
    <property type="match status" value="1"/>
</dbReference>
<dbReference type="AlphaFoldDB" id="A0A127VK79"/>
<dbReference type="CDD" id="cd08071">
    <property type="entry name" value="MPN_DUF2466"/>
    <property type="match status" value="1"/>
</dbReference>
<dbReference type="GO" id="GO:0008237">
    <property type="term" value="F:metallopeptidase activity"/>
    <property type="evidence" value="ECO:0007669"/>
    <property type="project" value="UniProtKB-KW"/>
</dbReference>
<dbReference type="EMBL" id="CP014504">
    <property type="protein sequence ID" value="AMQ01713.1"/>
    <property type="molecule type" value="Genomic_DNA"/>
</dbReference>
<dbReference type="InterPro" id="IPR037518">
    <property type="entry name" value="MPN"/>
</dbReference>
<dbReference type="KEGG" id="pcm:AY601_4892"/>
<keyword evidence="5" id="KW-0482">Metalloprotease</keyword>
<dbReference type="GO" id="GO:0046872">
    <property type="term" value="F:metal ion binding"/>
    <property type="evidence" value="ECO:0007669"/>
    <property type="project" value="UniProtKB-KW"/>
</dbReference>
<evidence type="ECO:0000256" key="3">
    <source>
        <dbReference type="ARBA" id="ARBA00022801"/>
    </source>
</evidence>
<accession>A0A127VK79</accession>
<keyword evidence="3" id="KW-0378">Hydrolase</keyword>
<dbReference type="InterPro" id="IPR001405">
    <property type="entry name" value="UPF0758"/>
</dbReference>
<evidence type="ECO:0000256" key="5">
    <source>
        <dbReference type="ARBA" id="ARBA00023049"/>
    </source>
</evidence>
<dbReference type="PANTHER" id="PTHR30471">
    <property type="entry name" value="DNA REPAIR PROTEIN RADC"/>
    <property type="match status" value="1"/>
</dbReference>
<dbReference type="PANTHER" id="PTHR30471:SF3">
    <property type="entry name" value="UPF0758 PROTEIN YEES-RELATED"/>
    <property type="match status" value="1"/>
</dbReference>
<dbReference type="InterPro" id="IPR025657">
    <property type="entry name" value="RadC_JAB"/>
</dbReference>
<evidence type="ECO:0000256" key="1">
    <source>
        <dbReference type="ARBA" id="ARBA00022670"/>
    </source>
</evidence>
<sequence length="153" mass="17040">MVLQSELFKVTEVQISYNPKFKVSERSQIRSSNDAYRILIQQWDSGKIEFLEEFKILLLNRKSRVLRVVNISHGGVAATAVDSKVVFASALKACASSIILCHNHPSGEIDPSSEDISLTNKLKDGGVLLDLIIMDHLIISKDTFYSFADEGLI</sequence>
<dbReference type="PROSITE" id="PS50249">
    <property type="entry name" value="MPN"/>
    <property type="match status" value="1"/>
</dbReference>
<gene>
    <name evidence="7" type="ORF">AY601_4892</name>
</gene>
<keyword evidence="8" id="KW-1185">Reference proteome</keyword>
<evidence type="ECO:0000313" key="8">
    <source>
        <dbReference type="Proteomes" id="UP000071561"/>
    </source>
</evidence>
<protein>
    <submittedName>
        <fullName evidence="7">DNA repair protein</fullName>
    </submittedName>
</protein>